<reference evidence="3 4" key="1">
    <citation type="journal article" date="2018" name="Sci. Rep.">
        <title>Genomic signatures of local adaptation to the degree of environmental predictability in rotifers.</title>
        <authorList>
            <person name="Franch-Gras L."/>
            <person name="Hahn C."/>
            <person name="Garcia-Roger E.M."/>
            <person name="Carmona M.J."/>
            <person name="Serra M."/>
            <person name="Gomez A."/>
        </authorList>
    </citation>
    <scope>NUCLEOTIDE SEQUENCE [LARGE SCALE GENOMIC DNA]</scope>
    <source>
        <strain evidence="3">HYR1</strain>
    </source>
</reference>
<dbReference type="AlphaFoldDB" id="A0A3M7SWH6"/>
<name>A0A3M7SWH6_BRAPC</name>
<evidence type="ECO:0000313" key="3">
    <source>
        <dbReference type="EMBL" id="RNA39930.1"/>
    </source>
</evidence>
<comment type="caution">
    <text evidence="3">The sequence shown here is derived from an EMBL/GenBank/DDBJ whole genome shotgun (WGS) entry which is preliminary data.</text>
</comment>
<protein>
    <submittedName>
        <fullName evidence="3">Uncharacterized protein</fullName>
    </submittedName>
</protein>
<sequence length="121" mass="14078">MKILIGLSTICLSALILSIYIQESEASPQLTFSSDWSGGKRELEKSENENFDSIKSIEKSENENLDKRAPGWGKRAPGWGKRNFMDETKIDEIISRIKEYEHKATELRNFLFQMMEMHKNY</sequence>
<organism evidence="3 4">
    <name type="scientific">Brachionus plicatilis</name>
    <name type="common">Marine rotifer</name>
    <name type="synonym">Brachionus muelleri</name>
    <dbReference type="NCBI Taxonomy" id="10195"/>
    <lineage>
        <taxon>Eukaryota</taxon>
        <taxon>Metazoa</taxon>
        <taxon>Spiralia</taxon>
        <taxon>Gnathifera</taxon>
        <taxon>Rotifera</taxon>
        <taxon>Eurotatoria</taxon>
        <taxon>Monogononta</taxon>
        <taxon>Pseudotrocha</taxon>
        <taxon>Ploima</taxon>
        <taxon>Brachionidae</taxon>
        <taxon>Brachionus</taxon>
    </lineage>
</organism>
<evidence type="ECO:0000313" key="4">
    <source>
        <dbReference type="Proteomes" id="UP000276133"/>
    </source>
</evidence>
<dbReference type="EMBL" id="REGN01000696">
    <property type="protein sequence ID" value="RNA39930.1"/>
    <property type="molecule type" value="Genomic_DNA"/>
</dbReference>
<evidence type="ECO:0000256" key="2">
    <source>
        <dbReference type="SAM" id="SignalP"/>
    </source>
</evidence>
<accession>A0A3M7SWH6</accession>
<gene>
    <name evidence="3" type="ORF">BpHYR1_030954</name>
</gene>
<feature type="chain" id="PRO_5017922005" evidence="2">
    <location>
        <begin position="27"/>
        <end position="121"/>
    </location>
</feature>
<evidence type="ECO:0000256" key="1">
    <source>
        <dbReference type="SAM" id="MobiDB-lite"/>
    </source>
</evidence>
<proteinExistence type="predicted"/>
<feature type="compositionally biased region" description="Basic and acidic residues" evidence="1">
    <location>
        <begin position="38"/>
        <end position="48"/>
    </location>
</feature>
<dbReference type="OrthoDB" id="6063019at2759"/>
<feature type="region of interest" description="Disordered" evidence="1">
    <location>
        <begin position="32"/>
        <end position="74"/>
    </location>
</feature>
<feature type="signal peptide" evidence="2">
    <location>
        <begin position="1"/>
        <end position="26"/>
    </location>
</feature>
<keyword evidence="2" id="KW-0732">Signal</keyword>
<keyword evidence="4" id="KW-1185">Reference proteome</keyword>
<dbReference type="Proteomes" id="UP000276133">
    <property type="component" value="Unassembled WGS sequence"/>
</dbReference>
<feature type="compositionally biased region" description="Basic and acidic residues" evidence="1">
    <location>
        <begin position="55"/>
        <end position="69"/>
    </location>
</feature>